<dbReference type="Gene3D" id="3.30.750.24">
    <property type="entry name" value="STAS domain"/>
    <property type="match status" value="1"/>
</dbReference>
<evidence type="ECO:0000313" key="1">
    <source>
        <dbReference type="EMBL" id="MEQ0558471.1"/>
    </source>
</evidence>
<keyword evidence="2" id="KW-1185">Reference proteome</keyword>
<dbReference type="RefSeq" id="WP_348947839.1">
    <property type="nucleotide sequence ID" value="NZ_JBDZYD010000002.1"/>
</dbReference>
<proteinExistence type="predicted"/>
<accession>A0ABV0L8G1</accession>
<comment type="caution">
    <text evidence="1">The sequence shown here is derived from an EMBL/GenBank/DDBJ whole genome shotgun (WGS) entry which is preliminary data.</text>
</comment>
<dbReference type="SUPFAM" id="SSF52091">
    <property type="entry name" value="SpoIIaa-like"/>
    <property type="match status" value="1"/>
</dbReference>
<evidence type="ECO:0000313" key="2">
    <source>
        <dbReference type="Proteomes" id="UP001440984"/>
    </source>
</evidence>
<organism evidence="1 2">
    <name type="scientific">Amycolatopsis melonis</name>
    <dbReference type="NCBI Taxonomy" id="3156488"/>
    <lineage>
        <taxon>Bacteria</taxon>
        <taxon>Bacillati</taxon>
        <taxon>Actinomycetota</taxon>
        <taxon>Actinomycetes</taxon>
        <taxon>Pseudonocardiales</taxon>
        <taxon>Pseudonocardiaceae</taxon>
        <taxon>Amycolatopsis</taxon>
    </lineage>
</organism>
<name>A0ABV0L8G1_9PSEU</name>
<dbReference type="Proteomes" id="UP001440984">
    <property type="component" value="Unassembled WGS sequence"/>
</dbReference>
<reference evidence="1 2" key="1">
    <citation type="submission" date="2024-05" db="EMBL/GenBank/DDBJ databases">
        <authorList>
            <person name="Zhao H."/>
            <person name="Xu Y."/>
            <person name="Lin S."/>
            <person name="Spain J.C."/>
            <person name="Zhou N.-Y."/>
        </authorList>
    </citation>
    <scope>NUCLEOTIDE SEQUENCE [LARGE SCALE GENOMIC DNA]</scope>
    <source>
        <strain evidence="1 2">NEAU-NG30</strain>
    </source>
</reference>
<sequence length="133" mass="14588">MDEDRLAQDPPCRRVVRLQQQSRAEDESACPEQPCGIAGPLVLPQLTAEAVRHPAGSEQSQREETCGAPGRLDLSELSFIDARGAAMLVTAARRRPAPAPLMLVRPPAVLRRMLSLLYPTESVMVVFEEREAS</sequence>
<protein>
    <submittedName>
        <fullName evidence="1">STAS domain-containing protein</fullName>
    </submittedName>
</protein>
<gene>
    <name evidence="1" type="ORF">ABJI51_05275</name>
</gene>
<dbReference type="EMBL" id="JBDZYD010000002">
    <property type="protein sequence ID" value="MEQ0558471.1"/>
    <property type="molecule type" value="Genomic_DNA"/>
</dbReference>
<dbReference type="InterPro" id="IPR036513">
    <property type="entry name" value="STAS_dom_sf"/>
</dbReference>